<accession>A0A433WE14</accession>
<evidence type="ECO:0000313" key="2">
    <source>
        <dbReference type="Proteomes" id="UP000281028"/>
    </source>
</evidence>
<organism evidence="1 2">
    <name type="scientific">Chitinophaga solisilvae</name>
    <dbReference type="NCBI Taxonomy" id="1233460"/>
    <lineage>
        <taxon>Bacteria</taxon>
        <taxon>Pseudomonadati</taxon>
        <taxon>Bacteroidota</taxon>
        <taxon>Chitinophagia</taxon>
        <taxon>Chitinophagales</taxon>
        <taxon>Chitinophagaceae</taxon>
        <taxon>Chitinophaga</taxon>
    </lineage>
</organism>
<name>A0A433WE14_9BACT</name>
<dbReference type="RefSeq" id="WP_127042670.1">
    <property type="nucleotide sequence ID" value="NZ_JAABOK010000012.1"/>
</dbReference>
<dbReference type="Proteomes" id="UP000281028">
    <property type="component" value="Unassembled WGS sequence"/>
</dbReference>
<gene>
    <name evidence="1" type="ORF">ECE50_018810</name>
</gene>
<dbReference type="OrthoDB" id="675330at2"/>
<proteinExistence type="predicted"/>
<reference evidence="1" key="1">
    <citation type="submission" date="2020-05" db="EMBL/GenBank/DDBJ databases">
        <title>Chitinophaga laudate sp. nov., isolated from a tropical peat swamp.</title>
        <authorList>
            <person name="Goh C.B.S."/>
            <person name="Lee M.S."/>
            <person name="Parimannan S."/>
            <person name="Pasbakhsh P."/>
            <person name="Yule C.M."/>
            <person name="Rajandas H."/>
            <person name="Loke S."/>
            <person name="Croft L."/>
            <person name="Tan J.B.L."/>
        </authorList>
    </citation>
    <scope>NUCLEOTIDE SEQUENCE</scope>
    <source>
        <strain evidence="1">Mgbs1</strain>
    </source>
</reference>
<keyword evidence="2" id="KW-1185">Reference proteome</keyword>
<dbReference type="EMBL" id="RIAR02000001">
    <property type="protein sequence ID" value="NSL88900.1"/>
    <property type="molecule type" value="Genomic_DNA"/>
</dbReference>
<sequence>MKSINIIWIVLSGLLMITHISTAQQPPSEEAAEKIKALQMEYLSKKLDLSADEAQKFWPIYKNYTKEVELLIADRHSKRQQNRLIGEDADAIAKRNMDNDLGYEKRMYDIRSRYTSEFQRVLPARKAGAIFRSEKEFRTIMLNHLHNQRLNRMNQGMMRKRQM</sequence>
<dbReference type="AlphaFoldDB" id="A0A433WE14"/>
<evidence type="ECO:0000313" key="1">
    <source>
        <dbReference type="EMBL" id="NSL88900.1"/>
    </source>
</evidence>
<protein>
    <submittedName>
        <fullName evidence="1">Uncharacterized protein</fullName>
    </submittedName>
</protein>
<comment type="caution">
    <text evidence="1">The sequence shown here is derived from an EMBL/GenBank/DDBJ whole genome shotgun (WGS) entry which is preliminary data.</text>
</comment>